<accession>A0A2G7TAR0</accession>
<dbReference type="EMBL" id="PEKC01000025">
    <property type="protein sequence ID" value="PII36143.1"/>
    <property type="molecule type" value="Genomic_DNA"/>
</dbReference>
<evidence type="ECO:0000313" key="1">
    <source>
        <dbReference type="EMBL" id="PII36143.1"/>
    </source>
</evidence>
<organism evidence="1">
    <name type="scientific">Chryseobacterium sp. B5</name>
    <dbReference type="NCBI Taxonomy" id="2050562"/>
    <lineage>
        <taxon>Bacteria</taxon>
        <taxon>Pseudomonadati</taxon>
        <taxon>Bacteroidota</taxon>
        <taxon>Flavobacteriia</taxon>
        <taxon>Flavobacteriales</taxon>
        <taxon>Weeksellaceae</taxon>
        <taxon>Chryseobacterium group</taxon>
        <taxon>Chryseobacterium</taxon>
    </lineage>
</organism>
<dbReference type="AlphaFoldDB" id="A0A2G7TAR0"/>
<gene>
    <name evidence="1" type="ORF">CTI11_09410</name>
</gene>
<name>A0A2G7TAR0_9FLAO</name>
<comment type="caution">
    <text evidence="1">The sequence shown here is derived from an EMBL/GenBank/DDBJ whole genome shotgun (WGS) entry which is preliminary data.</text>
</comment>
<protein>
    <submittedName>
        <fullName evidence="1">Uncharacterized protein</fullName>
    </submittedName>
</protein>
<sequence>MATNYATCLLDKLPGTENDVAANAIVQLCLAENPRGLQEIAPGSGRGFFGFKSGAECSAKKSKNTRSREAAEMIAVACHRLYNESNYFDKFDR</sequence>
<proteinExistence type="predicted"/>
<reference evidence="1" key="1">
    <citation type="submission" date="2017-10" db="EMBL/GenBank/DDBJ databases">
        <title>Chryseobacterium sp. B5 is a hydrocarbonoclastic and plant growth promoting bacterium.</title>
        <authorList>
            <person name="Thijs S."/>
            <person name="Gkorezis P."/>
            <person name="Van Hamme J."/>
        </authorList>
    </citation>
    <scope>NUCLEOTIDE SEQUENCE</scope>
    <source>
        <strain evidence="1">B5</strain>
    </source>
</reference>